<dbReference type="InterPro" id="IPR000355">
    <property type="entry name" value="Chemokine_rcpt"/>
</dbReference>
<dbReference type="PANTHER" id="PTHR10489">
    <property type="entry name" value="CELL ADHESION MOLECULE"/>
    <property type="match status" value="1"/>
</dbReference>
<gene>
    <name evidence="12" type="primary">CCR9</name>
</gene>
<feature type="transmembrane region" description="Helical" evidence="10">
    <location>
        <begin position="284"/>
        <end position="303"/>
    </location>
</feature>
<evidence type="ECO:0000313" key="12">
    <source>
        <dbReference type="Ensembl" id="ENSACAP00000019440.2"/>
    </source>
</evidence>
<evidence type="ECO:0000256" key="3">
    <source>
        <dbReference type="ARBA" id="ARBA00022692"/>
    </source>
</evidence>
<dbReference type="Bgee" id="ENSACAG00000022630">
    <property type="expression patterns" value="Expressed in forelimb bud and 7 other cell types or tissues"/>
</dbReference>
<feature type="transmembrane region" description="Helical" evidence="10">
    <location>
        <begin position="235"/>
        <end position="253"/>
    </location>
</feature>
<dbReference type="InterPro" id="IPR050119">
    <property type="entry name" value="CCR1-9-like"/>
</dbReference>
<feature type="transmembrane region" description="Helical" evidence="10">
    <location>
        <begin position="48"/>
        <end position="69"/>
    </location>
</feature>
<comment type="similarity">
    <text evidence="9">Belongs to the G-protein coupled receptor 1 family.</text>
</comment>
<evidence type="ECO:0000259" key="11">
    <source>
        <dbReference type="PROSITE" id="PS50262"/>
    </source>
</evidence>
<keyword evidence="7 9" id="KW-0675">Receptor</keyword>
<keyword evidence="8 9" id="KW-0807">Transducer</keyword>
<dbReference type="eggNOG" id="KOG3656">
    <property type="taxonomic scope" value="Eukaryota"/>
</dbReference>
<dbReference type="InParanoid" id="H9GSG9"/>
<evidence type="ECO:0000256" key="5">
    <source>
        <dbReference type="ARBA" id="ARBA00023040"/>
    </source>
</evidence>
<dbReference type="PANTHER" id="PTHR10489:SF664">
    <property type="entry name" value="C-C CHEMOKINE RECEPTOR TYPE 9"/>
    <property type="match status" value="1"/>
</dbReference>
<evidence type="ECO:0000256" key="7">
    <source>
        <dbReference type="ARBA" id="ARBA00023170"/>
    </source>
</evidence>
<evidence type="ECO:0000256" key="10">
    <source>
        <dbReference type="SAM" id="Phobius"/>
    </source>
</evidence>
<dbReference type="Proteomes" id="UP000001646">
    <property type="component" value="Unplaced"/>
</dbReference>
<reference evidence="12" key="1">
    <citation type="submission" date="2009-12" db="EMBL/GenBank/DDBJ databases">
        <title>The Genome Sequence of Anolis carolinensis (Green Anole Lizard).</title>
        <authorList>
            <consortium name="The Genome Sequencing Platform"/>
            <person name="Di Palma F."/>
            <person name="Alfoldi J."/>
            <person name="Heiman D."/>
            <person name="Young S."/>
            <person name="Grabherr M."/>
            <person name="Johnson J."/>
            <person name="Lander E.S."/>
            <person name="Lindblad-Toh K."/>
        </authorList>
    </citation>
    <scope>NUCLEOTIDE SEQUENCE [LARGE SCALE GENOMIC DNA]</scope>
    <source>
        <strain evidence="12">JBL SC #1</strain>
    </source>
</reference>
<dbReference type="InterPro" id="IPR000276">
    <property type="entry name" value="GPCR_Rhodpsn"/>
</dbReference>
<feature type="transmembrane region" description="Helical" evidence="10">
    <location>
        <begin position="150"/>
        <end position="169"/>
    </location>
</feature>
<dbReference type="GO" id="GO:0005044">
    <property type="term" value="F:scavenger receptor activity"/>
    <property type="evidence" value="ECO:0007669"/>
    <property type="project" value="InterPro"/>
</dbReference>
<dbReference type="Ensembl" id="ENSACAT00000026110.2">
    <property type="protein sequence ID" value="ENSACAP00000019440.2"/>
    <property type="gene ID" value="ENSACAG00000022630.2"/>
</dbReference>
<name>H9GSG9_ANOCA</name>
<keyword evidence="3 9" id="KW-0812">Transmembrane</keyword>
<dbReference type="PRINTS" id="PR00237">
    <property type="entry name" value="GPCRRHODOPSN"/>
</dbReference>
<dbReference type="GO" id="GO:0007204">
    <property type="term" value="P:positive regulation of cytosolic calcium ion concentration"/>
    <property type="evidence" value="ECO:0000318"/>
    <property type="project" value="GO_Central"/>
</dbReference>
<dbReference type="PRINTS" id="PR00657">
    <property type="entry name" value="CCCHEMOKINER"/>
</dbReference>
<dbReference type="PRINTS" id="PR01558">
    <property type="entry name" value="CHEMOKINER11"/>
</dbReference>
<evidence type="ECO:0000313" key="13">
    <source>
        <dbReference type="Proteomes" id="UP000001646"/>
    </source>
</evidence>
<dbReference type="PROSITE" id="PS00237">
    <property type="entry name" value="G_PROTEIN_RECEP_F1_1"/>
    <property type="match status" value="1"/>
</dbReference>
<keyword evidence="5 9" id="KW-0297">G-protein coupled receptor</keyword>
<dbReference type="SUPFAM" id="SSF81321">
    <property type="entry name" value="Family A G protein-coupled receptor-like"/>
    <property type="match status" value="1"/>
</dbReference>
<dbReference type="GO" id="GO:0006955">
    <property type="term" value="P:immune response"/>
    <property type="evidence" value="ECO:0000318"/>
    <property type="project" value="GO_Central"/>
</dbReference>
<evidence type="ECO:0000256" key="9">
    <source>
        <dbReference type="RuleBase" id="RU000688"/>
    </source>
</evidence>
<dbReference type="GeneTree" id="ENSGT01030000234667"/>
<dbReference type="GO" id="GO:0002305">
    <property type="term" value="P:CD8-positive, gamma-delta intraepithelial T cell differentiation"/>
    <property type="evidence" value="ECO:0007669"/>
    <property type="project" value="Ensembl"/>
</dbReference>
<feature type="transmembrane region" description="Helical" evidence="10">
    <location>
        <begin position="81"/>
        <end position="99"/>
    </location>
</feature>
<dbReference type="GO" id="GO:0016493">
    <property type="term" value="F:C-C chemokine receptor activity"/>
    <property type="evidence" value="ECO:0000318"/>
    <property type="project" value="GO_Central"/>
</dbReference>
<accession>H9GSG9</accession>
<dbReference type="PROSITE" id="PS50262">
    <property type="entry name" value="G_PROTEIN_RECEP_F1_2"/>
    <property type="match status" value="1"/>
</dbReference>
<comment type="subcellular location">
    <subcellularLocation>
        <location evidence="1">Cell membrane</location>
        <topology evidence="1">Multi-pass membrane protein</topology>
    </subcellularLocation>
</comment>
<sequence length="354" mass="40745">MAVNQYISSNDIAYLAHTQKQTNNGVSHLDLSCDMSQVKLLAKTFLPTFFWCVFFVGTIGNAFVVLVYWKYKGKKNLTDKYLIHLAIADLLFLFTLPFWAIAAHDGCMYKINLYSCMLFLMLISFDRYTVVVRSTRARHSKQKRLTHHKLICFGVWLMAVSLCIPEIIYSQTEQSSNITICKMIYPPNVNRSIKVINLSLKIAIGFLLPLVVIVVCYTCIIHTLLRAKKTPKHKLFKIMTIIILVFLLSQVPYNSILMVKTMVLYAPVIKDCKMLDRIDIGFQLTQSIAFLHSCLNPFLYVFAGQRFRKTLFETLKCVKTFEQRTDSQGHDSQWSSSALFGETKIKNPFMTTLY</sequence>
<dbReference type="GO" id="GO:0060326">
    <property type="term" value="P:cell chemotaxis"/>
    <property type="evidence" value="ECO:0000318"/>
    <property type="project" value="GO_Central"/>
</dbReference>
<evidence type="ECO:0000256" key="4">
    <source>
        <dbReference type="ARBA" id="ARBA00022989"/>
    </source>
</evidence>
<reference evidence="12" key="3">
    <citation type="submission" date="2025-09" db="UniProtKB">
        <authorList>
            <consortium name="Ensembl"/>
        </authorList>
    </citation>
    <scope>IDENTIFICATION</scope>
</reference>
<proteinExistence type="inferred from homology"/>
<dbReference type="Gene3D" id="1.20.1070.10">
    <property type="entry name" value="Rhodopsin 7-helix transmembrane proteins"/>
    <property type="match status" value="1"/>
</dbReference>
<feature type="domain" description="G-protein coupled receptors family 1 profile" evidence="11">
    <location>
        <begin position="60"/>
        <end position="300"/>
    </location>
</feature>
<dbReference type="Pfam" id="PF00001">
    <property type="entry name" value="7tm_1"/>
    <property type="match status" value="1"/>
</dbReference>
<protein>
    <submittedName>
        <fullName evidence="12">C-C motif chemokine receptor 9</fullName>
    </submittedName>
</protein>
<feature type="transmembrane region" description="Helical" evidence="10">
    <location>
        <begin position="202"/>
        <end position="223"/>
    </location>
</feature>
<keyword evidence="4 10" id="KW-1133">Transmembrane helix</keyword>
<dbReference type="STRING" id="28377.ENSACAP00000019440"/>
<dbReference type="GO" id="GO:0009897">
    <property type="term" value="C:external side of plasma membrane"/>
    <property type="evidence" value="ECO:0000318"/>
    <property type="project" value="GO_Central"/>
</dbReference>
<evidence type="ECO:0000256" key="8">
    <source>
        <dbReference type="ARBA" id="ARBA00023224"/>
    </source>
</evidence>
<keyword evidence="6 10" id="KW-0472">Membrane</keyword>
<dbReference type="GO" id="GO:0019957">
    <property type="term" value="F:C-C chemokine binding"/>
    <property type="evidence" value="ECO:0000318"/>
    <property type="project" value="GO_Central"/>
</dbReference>
<dbReference type="InterPro" id="IPR017452">
    <property type="entry name" value="GPCR_Rhodpsn_7TM"/>
</dbReference>
<dbReference type="AlphaFoldDB" id="H9GSG9"/>
<organism evidence="12 13">
    <name type="scientific">Anolis carolinensis</name>
    <name type="common">Green anole</name>
    <name type="synonym">American chameleon</name>
    <dbReference type="NCBI Taxonomy" id="28377"/>
    <lineage>
        <taxon>Eukaryota</taxon>
        <taxon>Metazoa</taxon>
        <taxon>Chordata</taxon>
        <taxon>Craniata</taxon>
        <taxon>Vertebrata</taxon>
        <taxon>Euteleostomi</taxon>
        <taxon>Lepidosauria</taxon>
        <taxon>Squamata</taxon>
        <taxon>Bifurcata</taxon>
        <taxon>Unidentata</taxon>
        <taxon>Episquamata</taxon>
        <taxon>Toxicofera</taxon>
        <taxon>Iguania</taxon>
        <taxon>Dactyloidae</taxon>
        <taxon>Anolis</taxon>
    </lineage>
</organism>
<dbReference type="GO" id="GO:0019722">
    <property type="term" value="P:calcium-mediated signaling"/>
    <property type="evidence" value="ECO:0000318"/>
    <property type="project" value="GO_Central"/>
</dbReference>
<reference evidence="12" key="2">
    <citation type="submission" date="2025-08" db="UniProtKB">
        <authorList>
            <consortium name="Ensembl"/>
        </authorList>
    </citation>
    <scope>IDENTIFICATION</scope>
</reference>
<evidence type="ECO:0000256" key="6">
    <source>
        <dbReference type="ARBA" id="ARBA00023136"/>
    </source>
</evidence>
<keyword evidence="13" id="KW-1185">Reference proteome</keyword>
<evidence type="ECO:0000256" key="1">
    <source>
        <dbReference type="ARBA" id="ARBA00004651"/>
    </source>
</evidence>
<feature type="transmembrane region" description="Helical" evidence="10">
    <location>
        <begin position="111"/>
        <end position="130"/>
    </location>
</feature>
<dbReference type="HOGENOM" id="CLU_009579_8_3_1"/>
<keyword evidence="2" id="KW-1003">Cell membrane</keyword>
<evidence type="ECO:0000256" key="2">
    <source>
        <dbReference type="ARBA" id="ARBA00022475"/>
    </source>
</evidence>
<dbReference type="InterPro" id="IPR005383">
    <property type="entry name" value="ACKR4"/>
</dbReference>